<dbReference type="EMBL" id="WQMT02000007">
    <property type="protein sequence ID" value="KAG9220292.1"/>
    <property type="molecule type" value="Genomic_DNA"/>
</dbReference>
<name>A0ACB7IQ16_PLECO</name>
<reference evidence="1 2" key="1">
    <citation type="journal article" date="2021" name="Appl. Environ. Microbiol.">
        <title>Genetic linkage and physical mapping for an oyster mushroom Pleurotus cornucopiae and QTL analysis for the trait cap color.</title>
        <authorList>
            <person name="Zhang Y."/>
            <person name="Gao W."/>
            <person name="Sonnenberg A."/>
            <person name="Chen Q."/>
            <person name="Zhang J."/>
            <person name="Huang C."/>
        </authorList>
    </citation>
    <scope>NUCLEOTIDE SEQUENCE [LARGE SCALE GENOMIC DNA]</scope>
    <source>
        <strain evidence="1">CCMSSC00406</strain>
    </source>
</reference>
<accession>A0ACB7IQ16</accession>
<organism evidence="1 2">
    <name type="scientific">Pleurotus cornucopiae</name>
    <name type="common">Cornucopia mushroom</name>
    <dbReference type="NCBI Taxonomy" id="5321"/>
    <lineage>
        <taxon>Eukaryota</taxon>
        <taxon>Fungi</taxon>
        <taxon>Dikarya</taxon>
        <taxon>Basidiomycota</taxon>
        <taxon>Agaricomycotina</taxon>
        <taxon>Agaricomycetes</taxon>
        <taxon>Agaricomycetidae</taxon>
        <taxon>Agaricales</taxon>
        <taxon>Pleurotineae</taxon>
        <taxon>Pleurotaceae</taxon>
        <taxon>Pleurotus</taxon>
    </lineage>
</organism>
<sequence length="731" mass="80902">MSLSPMPSSTPSTEATSVVELEGVVEKLQLSPTSYASPFSSPPAIPQPYNAASALGDIPAIAYALELFLSSKMVESEKFLLDCDPTMERLYFATGYGLIQCVKGLMSYEDPDLIAAIAHTKHGNAIASLHRKKAAGVGARLASFVIPLLSSSHTDQVKAMTPTERHAELVYAESLFEKALLGIVYSGDWLAFIKEALNMRTTISIYRKLYDYIEHVDAEYTVSHPPSPSSSPSDTYTTSTGTIVTQDPSIDRHFRTGVYLGVGMSNIILSLMPARLASIVELFGYKGDRKWGLELLMRAGGWGTDGQEPNISAGDEGVRRTICDMALMIFHLVLSSFTFECVDVGVARRILEWNLKRYPNGNHPIFYLPPSCANDWCIASSGVFFLFGAGRLSLIRSQPLQAINYYTKATEVQSQYRNLHHISSWEIAIARLALWDVQEALEYWRSLCKEATWSKSTYTYGTAVCLLQLSMDASQPEAKRKEMKKEAIALMEKVPGLRQRIAGKSIPLEKFIARKARKFQQQNHRLLLPALELSYVFLGIAHAPRKVITDKILVEVRRVLGEMEGSYAYEDTAAAGGKTKGAEGEPKKKKSVGEYEGGAAEFWDDYCLAKFLEGVCLRYVAYPDPDAALDPAEVPSIPKEEAEKAAAQAFETVFENGMKIELDHHLVYHAHYELGRLLTCQGDVHGARKHLDLVLSGKTLTLRKGKYSMENALNIRAHAALEALNAQSTRL</sequence>
<keyword evidence="2" id="KW-1185">Reference proteome</keyword>
<protein>
    <submittedName>
        <fullName evidence="1">Uncharacterized protein</fullName>
    </submittedName>
</protein>
<proteinExistence type="predicted"/>
<evidence type="ECO:0000313" key="2">
    <source>
        <dbReference type="Proteomes" id="UP000824881"/>
    </source>
</evidence>
<comment type="caution">
    <text evidence="1">The sequence shown here is derived from an EMBL/GenBank/DDBJ whole genome shotgun (WGS) entry which is preliminary data.</text>
</comment>
<evidence type="ECO:0000313" key="1">
    <source>
        <dbReference type="EMBL" id="KAG9220292.1"/>
    </source>
</evidence>
<gene>
    <name evidence="1" type="ORF">CCMSSC00406_0006357</name>
</gene>
<dbReference type="Proteomes" id="UP000824881">
    <property type="component" value="Unassembled WGS sequence"/>
</dbReference>